<dbReference type="Proteomes" id="UP000230002">
    <property type="component" value="Unassembled WGS sequence"/>
</dbReference>
<name>A0A2G8SNV7_9APHY</name>
<gene>
    <name evidence="2" type="ORF">GSI_01983</name>
</gene>
<dbReference type="AlphaFoldDB" id="A0A2G8SNV7"/>
<dbReference type="OrthoDB" id="2751948at2759"/>
<feature type="compositionally biased region" description="Polar residues" evidence="1">
    <location>
        <begin position="24"/>
        <end position="37"/>
    </location>
</feature>
<comment type="caution">
    <text evidence="2">The sequence shown here is derived from an EMBL/GenBank/DDBJ whole genome shotgun (WGS) entry which is preliminary data.</text>
</comment>
<evidence type="ECO:0000313" key="3">
    <source>
        <dbReference type="Proteomes" id="UP000230002"/>
    </source>
</evidence>
<evidence type="ECO:0000256" key="1">
    <source>
        <dbReference type="SAM" id="MobiDB-lite"/>
    </source>
</evidence>
<dbReference type="InterPro" id="IPR046521">
    <property type="entry name" value="DUF6698"/>
</dbReference>
<feature type="region of interest" description="Disordered" evidence="1">
    <location>
        <begin position="447"/>
        <end position="483"/>
    </location>
</feature>
<protein>
    <submittedName>
        <fullName evidence="2">Uncharacterized protein</fullName>
    </submittedName>
</protein>
<dbReference type="Pfam" id="PF20414">
    <property type="entry name" value="DUF6698"/>
    <property type="match status" value="1"/>
</dbReference>
<sequence length="497" mass="55913">MPAGPMNPKLQRQYRAKRTRKAQQKPSKTSKPQTPAQRNAPAASKNGKRPLAVREEDPELKRRRLATITGAPGAPDPDPSPEPGAVDDDDESDGVQPKNPAWAQSAWLLDANCDEDTRIATGTQEMYDGSRVLVRYTSEYPNQTRILTYGVVYRNVPLEDRPGQCQDEYNADVEAEELWLRWCDHFPEIEDHLDYLADNPALVLIIGRFVNAVAAKVRSDDLGRLNQRIIGLSGIEDPKDILQVKSNRGWEDVRTARLLCPLRYLKNLDANPNAFLGHVRNFRVKLFTLDYPSMMYDMSLVDPDDAEAGFLRSPLLVKYYKTIMTGRSSVFNSGGGPTRGQRSLASRYELDYVSIHSIVYIALLARSALTDHEWSDVDGKFWKAEDFLDSIMRLAYSSPDWFTDTMAWWNKEIYGHDDELDSETEREMEGSAFYVIMSQRKAHGKNAVYNNVDDNPDDNGGDNTGSDHDPEDQPVASGSVAPSRFPAVSLSDLDVVF</sequence>
<proteinExistence type="predicted"/>
<keyword evidence="3" id="KW-1185">Reference proteome</keyword>
<dbReference type="STRING" id="1077348.A0A2G8SNV7"/>
<organism evidence="2 3">
    <name type="scientific">Ganoderma sinense ZZ0214-1</name>
    <dbReference type="NCBI Taxonomy" id="1077348"/>
    <lineage>
        <taxon>Eukaryota</taxon>
        <taxon>Fungi</taxon>
        <taxon>Dikarya</taxon>
        <taxon>Basidiomycota</taxon>
        <taxon>Agaricomycotina</taxon>
        <taxon>Agaricomycetes</taxon>
        <taxon>Polyporales</taxon>
        <taxon>Polyporaceae</taxon>
        <taxon>Ganoderma</taxon>
    </lineage>
</organism>
<reference evidence="2 3" key="1">
    <citation type="journal article" date="2015" name="Sci. Rep.">
        <title>Chromosome-level genome map provides insights into diverse defense mechanisms in the medicinal fungus Ganoderma sinense.</title>
        <authorList>
            <person name="Zhu Y."/>
            <person name="Xu J."/>
            <person name="Sun C."/>
            <person name="Zhou S."/>
            <person name="Xu H."/>
            <person name="Nelson D.R."/>
            <person name="Qian J."/>
            <person name="Song J."/>
            <person name="Luo H."/>
            <person name="Xiang L."/>
            <person name="Li Y."/>
            <person name="Xu Z."/>
            <person name="Ji A."/>
            <person name="Wang L."/>
            <person name="Lu S."/>
            <person name="Hayward A."/>
            <person name="Sun W."/>
            <person name="Li X."/>
            <person name="Schwartz D.C."/>
            <person name="Wang Y."/>
            <person name="Chen S."/>
        </authorList>
    </citation>
    <scope>NUCLEOTIDE SEQUENCE [LARGE SCALE GENOMIC DNA]</scope>
    <source>
        <strain evidence="2 3">ZZ0214-1</strain>
    </source>
</reference>
<feature type="region of interest" description="Disordered" evidence="1">
    <location>
        <begin position="1"/>
        <end position="98"/>
    </location>
</feature>
<accession>A0A2G8SNV7</accession>
<evidence type="ECO:0000313" key="2">
    <source>
        <dbReference type="EMBL" id="PIL35258.1"/>
    </source>
</evidence>
<dbReference type="EMBL" id="AYKW01000003">
    <property type="protein sequence ID" value="PIL35258.1"/>
    <property type="molecule type" value="Genomic_DNA"/>
</dbReference>
<feature type="compositionally biased region" description="Basic residues" evidence="1">
    <location>
        <begin position="12"/>
        <end position="23"/>
    </location>
</feature>